<organism evidence="1 2">
    <name type="scientific">Dactylosporangium aurantiacum</name>
    <dbReference type="NCBI Taxonomy" id="35754"/>
    <lineage>
        <taxon>Bacteria</taxon>
        <taxon>Bacillati</taxon>
        <taxon>Actinomycetota</taxon>
        <taxon>Actinomycetes</taxon>
        <taxon>Micromonosporales</taxon>
        <taxon>Micromonosporaceae</taxon>
        <taxon>Dactylosporangium</taxon>
    </lineage>
</organism>
<reference evidence="1" key="1">
    <citation type="submission" date="2021-04" db="EMBL/GenBank/DDBJ databases">
        <title>Dactylosporangium aurantiacum NRRL B-8018 full assembly.</title>
        <authorList>
            <person name="Hartkoorn R.C."/>
            <person name="Beaudoing E."/>
            <person name="Hot D."/>
        </authorList>
    </citation>
    <scope>NUCLEOTIDE SEQUENCE</scope>
    <source>
        <strain evidence="1">NRRL B-8018</strain>
    </source>
</reference>
<dbReference type="EMBL" id="CP073767">
    <property type="protein sequence ID" value="UWZ53243.1"/>
    <property type="molecule type" value="Genomic_DNA"/>
</dbReference>
<keyword evidence="2" id="KW-1185">Reference proteome</keyword>
<dbReference type="Proteomes" id="UP001058003">
    <property type="component" value="Chromosome"/>
</dbReference>
<sequence length="165" mass="15631">MRVGDGTDADGDALADGAGLELAAGVGVLSGVFVVGRPAGGGTAGMASTGGGADRRTCGRAWVGCACVGWAGPPPVTSGAVTAGPAAPAAAAGAGGGVRSAVRLPATARYVPAAPPATSSATPLVAATRRGRRGAAGARCRGANSAVSCVSSCASFRRLTCRYTS</sequence>
<accession>A0A9Q9MBS5</accession>
<evidence type="ECO:0000313" key="2">
    <source>
        <dbReference type="Proteomes" id="UP001058003"/>
    </source>
</evidence>
<name>A0A9Q9MBS5_9ACTN</name>
<gene>
    <name evidence="1" type="ORF">Daura_42880</name>
</gene>
<dbReference type="RefSeq" id="WP_033362557.1">
    <property type="nucleotide sequence ID" value="NZ_CP073767.1"/>
</dbReference>
<protein>
    <submittedName>
        <fullName evidence="1">Uncharacterized protein</fullName>
    </submittedName>
</protein>
<proteinExistence type="predicted"/>
<dbReference type="AlphaFoldDB" id="A0A9Q9MBS5"/>
<evidence type="ECO:0000313" key="1">
    <source>
        <dbReference type="EMBL" id="UWZ53243.1"/>
    </source>
</evidence>
<dbReference type="KEGG" id="daur:Daura_42880"/>